<evidence type="ECO:0000313" key="1">
    <source>
        <dbReference type="EMBL" id="OQW86297.1"/>
    </source>
</evidence>
<name>A0A1W9KR34_9BURK</name>
<accession>A0A1W9KR34</accession>
<evidence type="ECO:0000313" key="2">
    <source>
        <dbReference type="Proteomes" id="UP000192505"/>
    </source>
</evidence>
<organism evidence="1 2">
    <name type="scientific">Rhodoferax ferrireducens</name>
    <dbReference type="NCBI Taxonomy" id="192843"/>
    <lineage>
        <taxon>Bacteria</taxon>
        <taxon>Pseudomonadati</taxon>
        <taxon>Pseudomonadota</taxon>
        <taxon>Betaproteobacteria</taxon>
        <taxon>Burkholderiales</taxon>
        <taxon>Comamonadaceae</taxon>
        <taxon>Rhodoferax</taxon>
    </lineage>
</organism>
<comment type="caution">
    <text evidence="1">The sequence shown here is derived from an EMBL/GenBank/DDBJ whole genome shotgun (WGS) entry which is preliminary data.</text>
</comment>
<dbReference type="AlphaFoldDB" id="A0A1W9KR34"/>
<keyword evidence="1" id="KW-0449">Lipoprotein</keyword>
<dbReference type="EMBL" id="MTEI01000019">
    <property type="protein sequence ID" value="OQW86297.1"/>
    <property type="molecule type" value="Genomic_DNA"/>
</dbReference>
<gene>
    <name evidence="1" type="ORF">BWK72_18155</name>
</gene>
<protein>
    <submittedName>
        <fullName evidence="1">Entry exclusion lipoprotein TrbK</fullName>
    </submittedName>
</protein>
<dbReference type="Proteomes" id="UP000192505">
    <property type="component" value="Unassembled WGS sequence"/>
</dbReference>
<dbReference type="NCBIfam" id="TIGR04359">
    <property type="entry name" value="TrbK_RP4"/>
    <property type="match status" value="1"/>
</dbReference>
<proteinExistence type="predicted"/>
<dbReference type="InterPro" id="IPR027584">
    <property type="entry name" value="TrbK_RP4"/>
</dbReference>
<sequence length="66" mass="6948">MILAAAFAAVLVGCNKTPEPQVASPDCAPLASMTEAQKADPAFQAELLKKCPRSGPEFKPSPKKSY</sequence>
<reference evidence="1 2" key="1">
    <citation type="submission" date="2017-01" db="EMBL/GenBank/DDBJ databases">
        <title>Novel large sulfur bacteria in the metagenomes of groundwater-fed chemosynthetic microbial mats in the Lake Huron basin.</title>
        <authorList>
            <person name="Sharrar A.M."/>
            <person name="Flood B.E."/>
            <person name="Bailey J.V."/>
            <person name="Jones D.S."/>
            <person name="Biddanda B."/>
            <person name="Ruberg S.A."/>
            <person name="Marcus D.N."/>
            <person name="Dick G.J."/>
        </authorList>
    </citation>
    <scope>NUCLEOTIDE SEQUENCE [LARGE SCALE GENOMIC DNA]</scope>
    <source>
        <strain evidence="1">A7</strain>
    </source>
</reference>